<dbReference type="InterPro" id="IPR028082">
    <property type="entry name" value="Peripla_BP_I"/>
</dbReference>
<keyword evidence="6" id="KW-1185">Reference proteome</keyword>
<feature type="domain" description="HTH lacI-type" evidence="4">
    <location>
        <begin position="2"/>
        <end position="43"/>
    </location>
</feature>
<proteinExistence type="predicted"/>
<keyword evidence="3" id="KW-0804">Transcription</keyword>
<dbReference type="Pfam" id="PF13377">
    <property type="entry name" value="Peripla_BP_3"/>
    <property type="match status" value="1"/>
</dbReference>
<sequence length="335" mass="37930">MATIRELAKLCNVSAATVSRVLNHDETISVSKETRKKIFETAELVSYQKPIRTKKPKPTTLTIGLVHWFNELQELNDPYFISIRLGIEEACSTHSIELVKIFNSDALEMNFPNVTFDGLIILGKFSQEHIDRFTTYSQNIVFIHSNEQHFAHDSVVVDFADVTEHVLHHIIEKGHKKIGFIGGHEVIPYTNTTLDDTRETTFKDYLTKIDLYNPNYVRIGQFDFHSGYTLMKDLIITNKEELPTCIFAASDTLAIGALRAIAEAGLSIPQDLQLIGCNDIPTSQYTSPTLSTIKIYTELMGQTGVKLLLERINGERTESIKVVVPHKVIFRESFQ</sequence>
<dbReference type="Gene3D" id="3.40.50.2300">
    <property type="match status" value="2"/>
</dbReference>
<dbReference type="SMART" id="SM00354">
    <property type="entry name" value="HTH_LACI"/>
    <property type="match status" value="1"/>
</dbReference>
<dbReference type="InterPro" id="IPR010982">
    <property type="entry name" value="Lambda_DNA-bd_dom_sf"/>
</dbReference>
<protein>
    <submittedName>
        <fullName evidence="5">LacI family DNA-binding transcriptional regulator</fullName>
    </submittedName>
</protein>
<keyword evidence="2 5" id="KW-0238">DNA-binding</keyword>
<dbReference type="PROSITE" id="PS50932">
    <property type="entry name" value="HTH_LACI_2"/>
    <property type="match status" value="1"/>
</dbReference>
<dbReference type="PANTHER" id="PTHR30146:SF149">
    <property type="entry name" value="HTH-TYPE TRANSCRIPTIONAL REGULATOR EBGR"/>
    <property type="match status" value="1"/>
</dbReference>
<dbReference type="EMBL" id="JAQIFT010000016">
    <property type="protein sequence ID" value="MDA3730712.1"/>
    <property type="molecule type" value="Genomic_DNA"/>
</dbReference>
<evidence type="ECO:0000256" key="3">
    <source>
        <dbReference type="ARBA" id="ARBA00023163"/>
    </source>
</evidence>
<dbReference type="CDD" id="cd01544">
    <property type="entry name" value="PBP1_GalR"/>
    <property type="match status" value="1"/>
</dbReference>
<dbReference type="GO" id="GO:0003700">
    <property type="term" value="F:DNA-binding transcription factor activity"/>
    <property type="evidence" value="ECO:0007669"/>
    <property type="project" value="TreeGrafter"/>
</dbReference>
<evidence type="ECO:0000256" key="2">
    <source>
        <dbReference type="ARBA" id="ARBA00023125"/>
    </source>
</evidence>
<evidence type="ECO:0000313" key="5">
    <source>
        <dbReference type="EMBL" id="MDA3730712.1"/>
    </source>
</evidence>
<dbReference type="Proteomes" id="UP001169242">
    <property type="component" value="Unassembled WGS sequence"/>
</dbReference>
<evidence type="ECO:0000313" key="6">
    <source>
        <dbReference type="Proteomes" id="UP001169242"/>
    </source>
</evidence>
<keyword evidence="1" id="KW-0805">Transcription regulation</keyword>
<dbReference type="InterPro" id="IPR000843">
    <property type="entry name" value="HTH_LacI"/>
</dbReference>
<dbReference type="InterPro" id="IPR046335">
    <property type="entry name" value="LacI/GalR-like_sensor"/>
</dbReference>
<dbReference type="CDD" id="cd01392">
    <property type="entry name" value="HTH_LacI"/>
    <property type="match status" value="1"/>
</dbReference>
<organism evidence="5 6">
    <name type="scientific">Holtiella tumoricola</name>
    <dbReference type="NCBI Taxonomy" id="3018743"/>
    <lineage>
        <taxon>Bacteria</taxon>
        <taxon>Bacillati</taxon>
        <taxon>Bacillota</taxon>
        <taxon>Clostridia</taxon>
        <taxon>Lachnospirales</taxon>
        <taxon>Cellulosilyticaceae</taxon>
        <taxon>Holtiella</taxon>
    </lineage>
</organism>
<comment type="caution">
    <text evidence="5">The sequence shown here is derived from an EMBL/GenBank/DDBJ whole genome shotgun (WGS) entry which is preliminary data.</text>
</comment>
<dbReference type="AlphaFoldDB" id="A0AA42IZS0"/>
<dbReference type="Pfam" id="PF00356">
    <property type="entry name" value="LacI"/>
    <property type="match status" value="1"/>
</dbReference>
<dbReference type="SUPFAM" id="SSF47413">
    <property type="entry name" value="lambda repressor-like DNA-binding domains"/>
    <property type="match status" value="1"/>
</dbReference>
<dbReference type="PANTHER" id="PTHR30146">
    <property type="entry name" value="LACI-RELATED TRANSCRIPTIONAL REPRESSOR"/>
    <property type="match status" value="1"/>
</dbReference>
<evidence type="ECO:0000256" key="1">
    <source>
        <dbReference type="ARBA" id="ARBA00023015"/>
    </source>
</evidence>
<accession>A0AA42IZS0</accession>
<dbReference type="SUPFAM" id="SSF53822">
    <property type="entry name" value="Periplasmic binding protein-like I"/>
    <property type="match status" value="1"/>
</dbReference>
<evidence type="ECO:0000259" key="4">
    <source>
        <dbReference type="PROSITE" id="PS50932"/>
    </source>
</evidence>
<gene>
    <name evidence="5" type="ORF">PBV87_04255</name>
</gene>
<reference evidence="5" key="1">
    <citation type="journal article" date="2023" name="Int. J. Syst. Evol. Microbiol.">
        <title>&lt;i&gt;Holtiella tumoricola&lt;/i&gt; gen. nov. sp. nov., isolated from a human clinical sample.</title>
        <authorList>
            <person name="Allen-Vercoe E."/>
            <person name="Daigneault M.C."/>
            <person name="Vancuren S.J."/>
            <person name="Cochrane K."/>
            <person name="O'Neal L.L."/>
            <person name="Sankaranarayanan K."/>
            <person name="Lawson P.A."/>
        </authorList>
    </citation>
    <scope>NUCLEOTIDE SEQUENCE</scope>
    <source>
        <strain evidence="5">CC70A</strain>
    </source>
</reference>
<dbReference type="Gene3D" id="1.10.260.40">
    <property type="entry name" value="lambda repressor-like DNA-binding domains"/>
    <property type="match status" value="1"/>
</dbReference>
<dbReference type="RefSeq" id="WP_271011261.1">
    <property type="nucleotide sequence ID" value="NZ_JAQIFT010000016.1"/>
</dbReference>
<name>A0AA42IZS0_9FIRM</name>
<dbReference type="GO" id="GO:0000976">
    <property type="term" value="F:transcription cis-regulatory region binding"/>
    <property type="evidence" value="ECO:0007669"/>
    <property type="project" value="TreeGrafter"/>
</dbReference>